<feature type="transmembrane region" description="Helical" evidence="1">
    <location>
        <begin position="48"/>
        <end position="67"/>
    </location>
</feature>
<dbReference type="RefSeq" id="WP_271165783.1">
    <property type="nucleotide sequence ID" value="NZ_BSFD01000010.1"/>
</dbReference>
<dbReference type="EMBL" id="BSFD01000010">
    <property type="protein sequence ID" value="GLK49592.1"/>
    <property type="molecule type" value="Genomic_DNA"/>
</dbReference>
<gene>
    <name evidence="2" type="ORF">GCM10017620_25650</name>
</gene>
<feature type="transmembrane region" description="Helical" evidence="1">
    <location>
        <begin position="12"/>
        <end position="36"/>
    </location>
</feature>
<evidence type="ECO:0000256" key="1">
    <source>
        <dbReference type="SAM" id="Phobius"/>
    </source>
</evidence>
<keyword evidence="1" id="KW-0472">Membrane</keyword>
<comment type="caution">
    <text evidence="2">The sequence shown here is derived from an EMBL/GenBank/DDBJ whole genome shotgun (WGS) entry which is preliminary data.</text>
</comment>
<sequence>MQGYETPVLNQIAFAFGMSAVIFWPAWLAAFVVGAVRFLRYQLRSGALLVVAAAIPAMTVLVFFVLVQNDVEVGPMEGLFAQTLSAAFWPYLISTSLCVLGLIAVVMRSGMNWLKSRWEGLYA</sequence>
<protein>
    <submittedName>
        <fullName evidence="2">Uncharacterized protein</fullName>
    </submittedName>
</protein>
<reference evidence="2" key="2">
    <citation type="submission" date="2023-01" db="EMBL/GenBank/DDBJ databases">
        <authorList>
            <person name="Sun Q."/>
            <person name="Evtushenko L."/>
        </authorList>
    </citation>
    <scope>NUCLEOTIDE SEQUENCE</scope>
    <source>
        <strain evidence="2">VKM B-1499</strain>
    </source>
</reference>
<keyword evidence="3" id="KW-1185">Reference proteome</keyword>
<evidence type="ECO:0000313" key="2">
    <source>
        <dbReference type="EMBL" id="GLK49592.1"/>
    </source>
</evidence>
<dbReference type="Proteomes" id="UP001143509">
    <property type="component" value="Unassembled WGS sequence"/>
</dbReference>
<feature type="transmembrane region" description="Helical" evidence="1">
    <location>
        <begin position="87"/>
        <end position="107"/>
    </location>
</feature>
<accession>A0ABQ5TB13</accession>
<organism evidence="2 3">
    <name type="scientific">Brevundimonas intermedia</name>
    <dbReference type="NCBI Taxonomy" id="74315"/>
    <lineage>
        <taxon>Bacteria</taxon>
        <taxon>Pseudomonadati</taxon>
        <taxon>Pseudomonadota</taxon>
        <taxon>Alphaproteobacteria</taxon>
        <taxon>Caulobacterales</taxon>
        <taxon>Caulobacteraceae</taxon>
        <taxon>Brevundimonas</taxon>
    </lineage>
</organism>
<name>A0ABQ5TB13_9CAUL</name>
<evidence type="ECO:0000313" key="3">
    <source>
        <dbReference type="Proteomes" id="UP001143509"/>
    </source>
</evidence>
<keyword evidence="1" id="KW-1133">Transmembrane helix</keyword>
<keyword evidence="1" id="KW-0812">Transmembrane</keyword>
<reference evidence="2" key="1">
    <citation type="journal article" date="2014" name="Int. J. Syst. Evol. Microbiol.">
        <title>Complete genome of a new Firmicutes species belonging to the dominant human colonic microbiota ('Ruminococcus bicirculans') reveals two chromosomes and a selective capacity to utilize plant glucans.</title>
        <authorList>
            <consortium name="NISC Comparative Sequencing Program"/>
            <person name="Wegmann U."/>
            <person name="Louis P."/>
            <person name="Goesmann A."/>
            <person name="Henrissat B."/>
            <person name="Duncan S.H."/>
            <person name="Flint H.J."/>
        </authorList>
    </citation>
    <scope>NUCLEOTIDE SEQUENCE</scope>
    <source>
        <strain evidence="2">VKM B-1499</strain>
    </source>
</reference>
<proteinExistence type="predicted"/>